<dbReference type="GO" id="GO:0008233">
    <property type="term" value="F:peptidase activity"/>
    <property type="evidence" value="ECO:0007669"/>
    <property type="project" value="UniProtKB-KW"/>
</dbReference>
<dbReference type="Gene3D" id="1.20.120.1850">
    <property type="entry name" value="Ebh helix bundles repeating unit (S and A modules)"/>
    <property type="match status" value="1"/>
</dbReference>
<feature type="domain" description="S-layer protein C-terminal" evidence="2">
    <location>
        <begin position="98"/>
        <end position="120"/>
    </location>
</feature>
<evidence type="ECO:0000259" key="2">
    <source>
        <dbReference type="Pfam" id="PF03217"/>
    </source>
</evidence>
<evidence type="ECO:0000313" key="4">
    <source>
        <dbReference type="Proteomes" id="UP000051036"/>
    </source>
</evidence>
<feature type="chain" id="PRO_5006411543" evidence="1">
    <location>
        <begin position="30"/>
        <end position="484"/>
    </location>
</feature>
<dbReference type="Pfam" id="PF03217">
    <property type="entry name" value="SlpA"/>
    <property type="match status" value="2"/>
</dbReference>
<organism evidence="3 4">
    <name type="scientific">Lactobacillus kalixensis DSM 16043</name>
    <dbReference type="NCBI Taxonomy" id="1423763"/>
    <lineage>
        <taxon>Bacteria</taxon>
        <taxon>Bacillati</taxon>
        <taxon>Bacillota</taxon>
        <taxon>Bacilli</taxon>
        <taxon>Lactobacillales</taxon>
        <taxon>Lactobacillaceae</taxon>
        <taxon>Lactobacillus</taxon>
    </lineage>
</organism>
<sequence length="484" mass="54568">MKYKKILMISATSLLLLTPIVGLSNNVSAATSYVVKKSMKGKLTLNHNSYVYTKTGKRTGQLLREGASVKYVGKPTVNNDADNLYFYQKYSTSDKLQLKTIRIKGNNYFQIGKNQYIKTANVDTIDGSSLFVKQTTVVVKRKTQQLFMASKNRALTTGKFYQKSTKLTVDQLGGMDVLANSFPSAYHIKGTDYYIWAKDVTPRQNIADINYCERNQMIVQTNKNSIPTYSFDGEESTPSNYAWGDKTDLSVNGAMYLYNDKTQKSELYYHLTDHYQKMANLKTSPGFPEVIKINTVNVGDSFVKASDVDFAGGERLKPINTADEAENNNKIALTELEEADLKDLINKAATVQDSVKYKLSSFNKRFNYDQAVKLAQTETNSRKLMSTAEAKYLIWNLKTYENELDGAKVKVNNINKLTSNEKLAINLLVINVYSKYTDTESLYGSARFEKGNDNSFTLTITNTLENNKIISSETMKTSDFAENR</sequence>
<keyword evidence="1" id="KW-0732">Signal</keyword>
<feature type="signal peptide" evidence="1">
    <location>
        <begin position="1"/>
        <end position="29"/>
    </location>
</feature>
<proteinExistence type="predicted"/>
<evidence type="ECO:0000256" key="1">
    <source>
        <dbReference type="SAM" id="SignalP"/>
    </source>
</evidence>
<keyword evidence="4" id="KW-1185">Reference proteome</keyword>
<keyword evidence="3" id="KW-0378">Hydrolase</keyword>
<reference evidence="3 4" key="1">
    <citation type="journal article" date="2015" name="Genome Announc.">
        <title>Expanding the biotechnology potential of lactobacilli through comparative genomics of 213 strains and associated genera.</title>
        <authorList>
            <person name="Sun Z."/>
            <person name="Harris H.M."/>
            <person name="McCann A."/>
            <person name="Guo C."/>
            <person name="Argimon S."/>
            <person name="Zhang W."/>
            <person name="Yang X."/>
            <person name="Jeffery I.B."/>
            <person name="Cooney J.C."/>
            <person name="Kagawa T.F."/>
            <person name="Liu W."/>
            <person name="Song Y."/>
            <person name="Salvetti E."/>
            <person name="Wrobel A."/>
            <person name="Rasinkangas P."/>
            <person name="Parkhill J."/>
            <person name="Rea M.C."/>
            <person name="O'Sullivan O."/>
            <person name="Ritari J."/>
            <person name="Douillard F.P."/>
            <person name="Paul Ross R."/>
            <person name="Yang R."/>
            <person name="Briner A.E."/>
            <person name="Felis G.E."/>
            <person name="de Vos W.M."/>
            <person name="Barrangou R."/>
            <person name="Klaenhammer T.R."/>
            <person name="Caufield P.W."/>
            <person name="Cui Y."/>
            <person name="Zhang H."/>
            <person name="O'Toole P.W."/>
        </authorList>
    </citation>
    <scope>NUCLEOTIDE SEQUENCE [LARGE SCALE GENOMIC DNA]</scope>
    <source>
        <strain evidence="3 4">DSM 16043</strain>
    </source>
</reference>
<dbReference type="RefSeq" id="WP_236702296.1">
    <property type="nucleotide sequence ID" value="NZ_AZFM01000016.1"/>
</dbReference>
<dbReference type="GO" id="GO:0006508">
    <property type="term" value="P:proteolysis"/>
    <property type="evidence" value="ECO:0007669"/>
    <property type="project" value="UniProtKB-KW"/>
</dbReference>
<name>A0A0R1U9H5_9LACO</name>
<accession>A0A0R1U9H5</accession>
<evidence type="ECO:0000313" key="3">
    <source>
        <dbReference type="EMBL" id="KRL89964.1"/>
    </source>
</evidence>
<dbReference type="InterPro" id="IPR024968">
    <property type="entry name" value="SlpA_C_lactobacillus"/>
</dbReference>
<dbReference type="PATRIC" id="fig|1423763.3.peg.465"/>
<keyword evidence="3" id="KW-0645">Protease</keyword>
<protein>
    <submittedName>
        <fullName evidence="3">Putative serine protease</fullName>
    </submittedName>
</protein>
<feature type="domain" description="S-layer protein C-terminal" evidence="2">
    <location>
        <begin position="37"/>
        <end position="77"/>
    </location>
</feature>
<comment type="caution">
    <text evidence="3">The sequence shown here is derived from an EMBL/GenBank/DDBJ whole genome shotgun (WGS) entry which is preliminary data.</text>
</comment>
<dbReference type="EMBL" id="AZFM01000016">
    <property type="protein sequence ID" value="KRL89964.1"/>
    <property type="molecule type" value="Genomic_DNA"/>
</dbReference>
<dbReference type="AlphaFoldDB" id="A0A0R1U9H5"/>
<gene>
    <name evidence="3" type="ORF">FC46_GL000461</name>
</gene>
<dbReference type="Proteomes" id="UP000051036">
    <property type="component" value="Unassembled WGS sequence"/>
</dbReference>